<dbReference type="SUPFAM" id="SSF47384">
    <property type="entry name" value="Homodimeric domain of signal transducing histidine kinase"/>
    <property type="match status" value="1"/>
</dbReference>
<evidence type="ECO:0000256" key="1">
    <source>
        <dbReference type="ARBA" id="ARBA00000085"/>
    </source>
</evidence>
<dbReference type="Gene3D" id="3.30.565.10">
    <property type="entry name" value="Histidine kinase-like ATPase, C-terminal domain"/>
    <property type="match status" value="1"/>
</dbReference>
<dbReference type="PROSITE" id="PS50109">
    <property type="entry name" value="HIS_KIN"/>
    <property type="match status" value="1"/>
</dbReference>
<protein>
    <recommendedName>
        <fullName evidence="2">histidine kinase</fullName>
        <ecNumber evidence="2">2.7.13.3</ecNumber>
    </recommendedName>
</protein>
<dbReference type="EC" id="2.7.13.3" evidence="2"/>
<dbReference type="OrthoDB" id="567974at2"/>
<evidence type="ECO:0000313" key="9">
    <source>
        <dbReference type="Proteomes" id="UP000008206"/>
    </source>
</evidence>
<dbReference type="InterPro" id="IPR005467">
    <property type="entry name" value="His_kinase_dom"/>
</dbReference>
<keyword evidence="4" id="KW-0808">Transferase</keyword>
<dbReference type="InterPro" id="IPR050736">
    <property type="entry name" value="Sensor_HK_Regulatory"/>
</dbReference>
<dbReference type="InterPro" id="IPR029016">
    <property type="entry name" value="GAF-like_dom_sf"/>
</dbReference>
<evidence type="ECO:0000313" key="8">
    <source>
        <dbReference type="EMBL" id="ADN14152.1"/>
    </source>
</evidence>
<evidence type="ECO:0000259" key="7">
    <source>
        <dbReference type="PROSITE" id="PS50109"/>
    </source>
</evidence>
<dbReference type="STRING" id="497965.Cyan7822_2173"/>
<dbReference type="InterPro" id="IPR036097">
    <property type="entry name" value="HisK_dim/P_sf"/>
</dbReference>
<proteinExistence type="predicted"/>
<keyword evidence="6" id="KW-0902">Two-component regulatory system</keyword>
<dbReference type="InterPro" id="IPR003018">
    <property type="entry name" value="GAF"/>
</dbReference>
<reference evidence="9" key="1">
    <citation type="journal article" date="2011" name="MBio">
        <title>Novel metabolic attributes of the genus Cyanothece, comprising a group of unicellular nitrogen-fixing Cyanobacteria.</title>
        <authorList>
            <person name="Bandyopadhyay A."/>
            <person name="Elvitigala T."/>
            <person name="Welsh E."/>
            <person name="Stockel J."/>
            <person name="Liberton M."/>
            <person name="Min H."/>
            <person name="Sherman L.A."/>
            <person name="Pakrasi H.B."/>
        </authorList>
    </citation>
    <scope>NUCLEOTIDE SEQUENCE [LARGE SCALE GENOMIC DNA]</scope>
    <source>
        <strain evidence="9">PCC 7822</strain>
    </source>
</reference>
<keyword evidence="5 8" id="KW-0418">Kinase</keyword>
<sequence>MINLNQIQKYKSCATTMEYNPDSNSPVPQLIRLIQTNPDPQLMLTGIATILGEYFQGDICLIVADPSSAAISPGFWAKDISQYEISKQLLLHPLIKTMVIETDPLVIADVQADHQASQIKELAQLLPLKALLGVATHFGQEINGLILLAKQDPHAWTQEEQGLLKYSSSLVAIANSMIYQKAEISSSREQFSDPNPNTILPFSSGSRALTGDNLFKKWYQLTRQQLEQQRHLNELKDEIITTISHEAGTPLATMKLAIEMLSNCQDRLSPQSVERNWNILKQEWQRLYDLINNIKTLQQLKSTELSVQRQQVDLGFIFKEIVPLFQQQWQQDKRKRLNLVTEGLLSPELDGNADSSLIFYTDPQHFRSIILELLTNAGKFSQPQTTVSIEVSQQEKLKQKNLVITISNIGLGISPEEQQYIFEPFRRGQGMTDKAIAGTGLGLTLVKGLVELLGGTIEVASNPINEENLYVTSFIISLPHTQS</sequence>
<dbReference type="eggNOG" id="COG2205">
    <property type="taxonomic scope" value="Bacteria"/>
</dbReference>
<dbReference type="Proteomes" id="UP000008206">
    <property type="component" value="Chromosome"/>
</dbReference>
<dbReference type="Pfam" id="PF02518">
    <property type="entry name" value="HATPase_c"/>
    <property type="match status" value="1"/>
</dbReference>
<accession>E0UDG1</accession>
<dbReference type="SMART" id="SM00388">
    <property type="entry name" value="HisKA"/>
    <property type="match status" value="1"/>
</dbReference>
<dbReference type="InterPro" id="IPR004358">
    <property type="entry name" value="Sig_transdc_His_kin-like_C"/>
</dbReference>
<dbReference type="InterPro" id="IPR036890">
    <property type="entry name" value="HATPase_C_sf"/>
</dbReference>
<dbReference type="Pfam" id="PF01590">
    <property type="entry name" value="GAF"/>
    <property type="match status" value="1"/>
</dbReference>
<dbReference type="CDD" id="cd00082">
    <property type="entry name" value="HisKA"/>
    <property type="match status" value="1"/>
</dbReference>
<name>E0UDG1_GLOV7</name>
<dbReference type="RefSeq" id="WP_013322257.1">
    <property type="nucleotide sequence ID" value="NC_014501.1"/>
</dbReference>
<dbReference type="KEGG" id="cyj:Cyan7822_2173"/>
<evidence type="ECO:0000256" key="6">
    <source>
        <dbReference type="ARBA" id="ARBA00023012"/>
    </source>
</evidence>
<dbReference type="Pfam" id="PF00512">
    <property type="entry name" value="HisKA"/>
    <property type="match status" value="1"/>
</dbReference>
<dbReference type="PANTHER" id="PTHR43711:SF26">
    <property type="entry name" value="SENSOR HISTIDINE KINASE RCSC"/>
    <property type="match status" value="1"/>
</dbReference>
<evidence type="ECO:0000256" key="4">
    <source>
        <dbReference type="ARBA" id="ARBA00022679"/>
    </source>
</evidence>
<gene>
    <name evidence="8" type="ordered locus">Cyan7822_2173</name>
</gene>
<dbReference type="PANTHER" id="PTHR43711">
    <property type="entry name" value="TWO-COMPONENT HISTIDINE KINASE"/>
    <property type="match status" value="1"/>
</dbReference>
<dbReference type="Gene3D" id="3.30.450.40">
    <property type="match status" value="1"/>
</dbReference>
<keyword evidence="3" id="KW-0597">Phosphoprotein</keyword>
<dbReference type="SMART" id="SM00387">
    <property type="entry name" value="HATPase_c"/>
    <property type="match status" value="1"/>
</dbReference>
<keyword evidence="9" id="KW-1185">Reference proteome</keyword>
<feature type="domain" description="Histidine kinase" evidence="7">
    <location>
        <begin position="242"/>
        <end position="482"/>
    </location>
</feature>
<evidence type="ECO:0000256" key="3">
    <source>
        <dbReference type="ARBA" id="ARBA00022553"/>
    </source>
</evidence>
<evidence type="ECO:0000256" key="2">
    <source>
        <dbReference type="ARBA" id="ARBA00012438"/>
    </source>
</evidence>
<dbReference type="EMBL" id="CP002198">
    <property type="protein sequence ID" value="ADN14152.1"/>
    <property type="molecule type" value="Genomic_DNA"/>
</dbReference>
<dbReference type="PRINTS" id="PR00344">
    <property type="entry name" value="BCTRLSENSOR"/>
</dbReference>
<dbReference type="SUPFAM" id="SSF55874">
    <property type="entry name" value="ATPase domain of HSP90 chaperone/DNA topoisomerase II/histidine kinase"/>
    <property type="match status" value="1"/>
</dbReference>
<dbReference type="InterPro" id="IPR003661">
    <property type="entry name" value="HisK_dim/P_dom"/>
</dbReference>
<comment type="catalytic activity">
    <reaction evidence="1">
        <text>ATP + protein L-histidine = ADP + protein N-phospho-L-histidine.</text>
        <dbReference type="EC" id="2.7.13.3"/>
    </reaction>
</comment>
<evidence type="ECO:0000256" key="5">
    <source>
        <dbReference type="ARBA" id="ARBA00022777"/>
    </source>
</evidence>
<organism evidence="8 9">
    <name type="scientific">Gloeothece verrucosa (strain PCC 7822)</name>
    <name type="common">Cyanothece sp. (strain PCC 7822)</name>
    <dbReference type="NCBI Taxonomy" id="497965"/>
    <lineage>
        <taxon>Bacteria</taxon>
        <taxon>Bacillati</taxon>
        <taxon>Cyanobacteriota</taxon>
        <taxon>Cyanophyceae</taxon>
        <taxon>Oscillatoriophycideae</taxon>
        <taxon>Chroococcales</taxon>
        <taxon>Aphanothecaceae</taxon>
        <taxon>Gloeothece</taxon>
        <taxon>Gloeothece verrucosa</taxon>
    </lineage>
</organism>
<dbReference type="InterPro" id="IPR003594">
    <property type="entry name" value="HATPase_dom"/>
</dbReference>
<dbReference type="eggNOG" id="COG2203">
    <property type="taxonomic scope" value="Bacteria"/>
</dbReference>
<dbReference type="AlphaFoldDB" id="E0UDG1"/>
<dbReference type="GO" id="GO:0000155">
    <property type="term" value="F:phosphorelay sensor kinase activity"/>
    <property type="evidence" value="ECO:0007669"/>
    <property type="project" value="InterPro"/>
</dbReference>
<dbReference type="SUPFAM" id="SSF55781">
    <property type="entry name" value="GAF domain-like"/>
    <property type="match status" value="1"/>
</dbReference>
<dbReference type="Gene3D" id="1.10.287.130">
    <property type="match status" value="1"/>
</dbReference>
<dbReference type="HOGENOM" id="CLU_594122_0_0_3"/>